<evidence type="ECO:0000313" key="4">
    <source>
        <dbReference type="Proteomes" id="UP001274896"/>
    </source>
</evidence>
<feature type="domain" description="DUF4550" evidence="2">
    <location>
        <begin position="122"/>
        <end position="214"/>
    </location>
</feature>
<keyword evidence="4" id="KW-1185">Reference proteome</keyword>
<name>A0AAE0UPS7_9TELE</name>
<reference evidence="3" key="1">
    <citation type="submission" date="2023-06" db="EMBL/GenBank/DDBJ databases">
        <title>Male Hemibagrus guttatus genome.</title>
        <authorList>
            <person name="Bian C."/>
        </authorList>
    </citation>
    <scope>NUCLEOTIDE SEQUENCE</scope>
    <source>
        <strain evidence="3">Male_cb2023</strain>
        <tissue evidence="3">Muscle</tissue>
    </source>
</reference>
<protein>
    <recommendedName>
        <fullName evidence="2">DUF4550 domain-containing protein</fullName>
    </recommendedName>
</protein>
<evidence type="ECO:0000259" key="2">
    <source>
        <dbReference type="Pfam" id="PF15084"/>
    </source>
</evidence>
<proteinExistence type="predicted"/>
<evidence type="ECO:0000256" key="1">
    <source>
        <dbReference type="SAM" id="MobiDB-lite"/>
    </source>
</evidence>
<feature type="region of interest" description="Disordered" evidence="1">
    <location>
        <begin position="332"/>
        <end position="352"/>
    </location>
</feature>
<dbReference type="Proteomes" id="UP001274896">
    <property type="component" value="Unassembled WGS sequence"/>
</dbReference>
<evidence type="ECO:0000313" key="3">
    <source>
        <dbReference type="EMBL" id="KAK3512657.1"/>
    </source>
</evidence>
<comment type="caution">
    <text evidence="3">The sequence shown here is derived from an EMBL/GenBank/DDBJ whole genome shotgun (WGS) entry which is preliminary data.</text>
</comment>
<dbReference type="Pfam" id="PF15084">
    <property type="entry name" value="DUF4550"/>
    <property type="match status" value="1"/>
</dbReference>
<gene>
    <name evidence="3" type="ORF">QTP70_020887</name>
</gene>
<feature type="region of interest" description="Disordered" evidence="1">
    <location>
        <begin position="1"/>
        <end position="56"/>
    </location>
</feature>
<feature type="compositionally biased region" description="Polar residues" evidence="1">
    <location>
        <begin position="1"/>
        <end position="16"/>
    </location>
</feature>
<dbReference type="InterPro" id="IPR027876">
    <property type="entry name" value="DUF4550"/>
</dbReference>
<sequence length="1295" mass="147115">MEPGTSNTSVDRMSSSSDEDCQSTEEHETHNGNNVDDSAVHISESKETEPEPAGPCPHIIHSHLQCSSDSSYTVTCMVSMVLAVPRGAGRYEDDPVMATEDEKQLRKVQSKCNIEAPKAQAYYHIEYNLLPDDSEPIKVDLVMFGLVAKVYMENETKVLKPWQEGDLLWIGWSQSVKLNVTREMLIKMSSHKVTFRLWDTKNRVSNKAKYDRPKGFRLPQGRRVGDPEQRGVLTAPANVYKRVSRASLDCEPESAGGVKGMVYKLQALYEKQNPTSTSKKCQKDALSMDYQQTSKLKCNTDNSSLPTMKASEKPLLSADLNTDGSLEQRAKRYGGKHNPQISGPKIITSEATTDQEKDMVLSMLARKPSLDHCAKGPKNTTTISSTKSDTLKDSSLVVSKKKHAHKSVQERRAAEDICKNGVASAELRAVHFLAGERALADCLTIHCRRVFKVLCSITLDQPLMSEELKAELNPLIITISSASSLPSTPVPFYELEQKCMPVYCQYKFHNMPAHRTKGLSHESNIYFKDVNVILTGLLSTEELLEFLRGPPLEIEIHDRDRKVEEPSSNPAIFGTEATDDKLASTALVPTKQTIYSPFKEMRKPCDPFGIAKLNLSDLLRGHRCLKLSLPIKGSYPVHRLGADKNEWGENEPEAAGGLDAQDNAMPNGHYLQANSELKVQVEIAHPFSPESDKSEGHCPFGRIVYIFKYNNITFLEQLRSEILRINAVAFQVHSYNEEVMQGILQGHIMDAVERENKYLNALTGFHFLDKALHLFIVEGLKDEAIKKLWETVSIKLMEDIEKHVTVLYNSSLSFSKRLYDTLDVGLSPIHLHKPLETIMRQPLLYIRDTVPYICLQAMLRINHLCQVSKLEEVVQNNLFPSAEMVLNLRKEFGIIPSKGVEKIMPGSSEAKAMLYPHVSQRTYTPLDNYNNDYLAWKQCQTNEGLCRKNFIQANIEDIRKATSALQTLKPSVFVAKVDDGQSVHNYSIQTMNCTSLAKALLYKEMAKEPARRFTYSQHYHSFTLDPVDVEAECKASEARSRAAWRTCNGFILQNFKDSMESNKHPKHPEEAQVEELRKPWKENILHENILKPVLNRTRWPWNKRHEDFELYRRPPAVFSPVPPMTIHLAGEALHQEQLQAAHAQYVRWLRKILPDKESASCGRVPEFKCHMRRAGLDKLNDILKDKPMKLSLRAWKESLPIPYTDTKQEDKLDSSDTQRYPRLASEHSKCQFGCHWRPHSFQHKRTALPLRDEEKSLHVFQTPQNAVNMYTDSNTQHKRNVIEMRTYNSVAVLIK</sequence>
<dbReference type="PANTHER" id="PTHR33667:SF7">
    <property type="entry name" value="RIKEN CDNA 1810020O05 GENE"/>
    <property type="match status" value="1"/>
</dbReference>
<accession>A0AAE0UPS7</accession>
<dbReference type="EMBL" id="JAUCMX010000023">
    <property type="protein sequence ID" value="KAK3512657.1"/>
    <property type="molecule type" value="Genomic_DNA"/>
</dbReference>
<dbReference type="PANTHER" id="PTHR33667">
    <property type="entry name" value="SI:DKEY-57N24.6"/>
    <property type="match status" value="1"/>
</dbReference>
<organism evidence="3 4">
    <name type="scientific">Hemibagrus guttatus</name>
    <dbReference type="NCBI Taxonomy" id="175788"/>
    <lineage>
        <taxon>Eukaryota</taxon>
        <taxon>Metazoa</taxon>
        <taxon>Chordata</taxon>
        <taxon>Craniata</taxon>
        <taxon>Vertebrata</taxon>
        <taxon>Euteleostomi</taxon>
        <taxon>Actinopterygii</taxon>
        <taxon>Neopterygii</taxon>
        <taxon>Teleostei</taxon>
        <taxon>Ostariophysi</taxon>
        <taxon>Siluriformes</taxon>
        <taxon>Bagridae</taxon>
        <taxon>Hemibagrus</taxon>
    </lineage>
</organism>